<evidence type="ECO:0008006" key="5">
    <source>
        <dbReference type="Google" id="ProtNLM"/>
    </source>
</evidence>
<protein>
    <recommendedName>
        <fullName evidence="5">DUF4190 domain-containing protein</fullName>
    </recommendedName>
</protein>
<dbReference type="AlphaFoldDB" id="A0A1H1SIM2"/>
<keyword evidence="2" id="KW-0812">Transmembrane</keyword>
<evidence type="ECO:0000256" key="2">
    <source>
        <dbReference type="SAM" id="Phobius"/>
    </source>
</evidence>
<sequence>MSATIPVVPSAPAEPNNAPTPPAGFTEQPSAGYAEQPPAGYAAQPGAAYVGQQPAASATPTQWLSISSLVLGITSIFAGWTFIVPVAGLILGILALQREPASRTMAIWGVVLNSVLLAGGLLVGLGALIFGLAALPFAILPFAMF</sequence>
<feature type="compositionally biased region" description="Low complexity" evidence="1">
    <location>
        <begin position="1"/>
        <end position="17"/>
    </location>
</feature>
<keyword evidence="2" id="KW-1133">Transmembrane helix</keyword>
<gene>
    <name evidence="3" type="ORF">SAMN04489834_1553</name>
</gene>
<accession>A0A1H1SIM2</accession>
<dbReference type="EMBL" id="LT629742">
    <property type="protein sequence ID" value="SDS47802.1"/>
    <property type="molecule type" value="Genomic_DNA"/>
</dbReference>
<keyword evidence="4" id="KW-1185">Reference proteome</keyword>
<feature type="transmembrane region" description="Helical" evidence="2">
    <location>
        <begin position="106"/>
        <end position="139"/>
    </location>
</feature>
<proteinExistence type="predicted"/>
<name>A0A1H1SIM2_9MICO</name>
<feature type="transmembrane region" description="Helical" evidence="2">
    <location>
        <begin position="69"/>
        <end position="94"/>
    </location>
</feature>
<evidence type="ECO:0000313" key="4">
    <source>
        <dbReference type="Proteomes" id="UP000181956"/>
    </source>
</evidence>
<dbReference type="STRING" id="412690.SAMN04489834_1553"/>
<dbReference type="RefSeq" id="WP_231919393.1">
    <property type="nucleotide sequence ID" value="NZ_LT629742.1"/>
</dbReference>
<feature type="region of interest" description="Disordered" evidence="1">
    <location>
        <begin position="1"/>
        <end position="42"/>
    </location>
</feature>
<feature type="compositionally biased region" description="Low complexity" evidence="1">
    <location>
        <begin position="31"/>
        <end position="42"/>
    </location>
</feature>
<reference evidence="4" key="1">
    <citation type="submission" date="2016-10" db="EMBL/GenBank/DDBJ databases">
        <authorList>
            <person name="Varghese N."/>
            <person name="Submissions S."/>
        </authorList>
    </citation>
    <scope>NUCLEOTIDE SEQUENCE [LARGE SCALE GENOMIC DNA]</scope>
    <source>
        <strain evidence="4">DSM 21772</strain>
    </source>
</reference>
<organism evidence="3 4">
    <name type="scientific">Microterricola viridarii</name>
    <dbReference type="NCBI Taxonomy" id="412690"/>
    <lineage>
        <taxon>Bacteria</taxon>
        <taxon>Bacillati</taxon>
        <taxon>Actinomycetota</taxon>
        <taxon>Actinomycetes</taxon>
        <taxon>Micrococcales</taxon>
        <taxon>Microbacteriaceae</taxon>
        <taxon>Microterricola</taxon>
    </lineage>
</organism>
<keyword evidence="2" id="KW-0472">Membrane</keyword>
<evidence type="ECO:0000256" key="1">
    <source>
        <dbReference type="SAM" id="MobiDB-lite"/>
    </source>
</evidence>
<dbReference type="Proteomes" id="UP000181956">
    <property type="component" value="Chromosome I"/>
</dbReference>
<evidence type="ECO:0000313" key="3">
    <source>
        <dbReference type="EMBL" id="SDS47802.1"/>
    </source>
</evidence>